<reference evidence="12 13" key="1">
    <citation type="submission" date="2019-12" db="EMBL/GenBank/DDBJ databases">
        <authorList>
            <person name="Huq M.A."/>
        </authorList>
    </citation>
    <scope>NUCLEOTIDE SEQUENCE [LARGE SCALE GENOMIC DNA]</scope>
    <source>
        <strain evidence="12 13">MAH-18</strain>
    </source>
</reference>
<evidence type="ECO:0000256" key="8">
    <source>
        <dbReference type="ARBA" id="ARBA00023012"/>
    </source>
</evidence>
<dbReference type="PANTHER" id="PTHR43547">
    <property type="entry name" value="TWO-COMPONENT HISTIDINE KINASE"/>
    <property type="match status" value="1"/>
</dbReference>
<dbReference type="PRINTS" id="PR00344">
    <property type="entry name" value="BCTRLSENSOR"/>
</dbReference>
<dbReference type="Pfam" id="PF02518">
    <property type="entry name" value="HATPase_c"/>
    <property type="match status" value="1"/>
</dbReference>
<dbReference type="InterPro" id="IPR005467">
    <property type="entry name" value="His_kinase_dom"/>
</dbReference>
<comment type="catalytic activity">
    <reaction evidence="1">
        <text>ATP + protein L-histidine = ADP + protein N-phospho-L-histidine.</text>
        <dbReference type="EC" id="2.7.13.3"/>
    </reaction>
</comment>
<dbReference type="SUPFAM" id="SSF55785">
    <property type="entry name" value="PYP-like sensor domain (PAS domain)"/>
    <property type="match status" value="1"/>
</dbReference>
<proteinExistence type="predicted"/>
<dbReference type="AlphaFoldDB" id="A0A6L6XM20"/>
<accession>A0A6L6XM20</accession>
<dbReference type="FunFam" id="1.10.287.130:FF:000001">
    <property type="entry name" value="Two-component sensor histidine kinase"/>
    <property type="match status" value="1"/>
</dbReference>
<evidence type="ECO:0000256" key="4">
    <source>
        <dbReference type="ARBA" id="ARBA00012438"/>
    </source>
</evidence>
<dbReference type="FunFam" id="3.30.565.10:FF:000006">
    <property type="entry name" value="Sensor histidine kinase WalK"/>
    <property type="match status" value="1"/>
</dbReference>
<dbReference type="Gene3D" id="3.30.450.20">
    <property type="entry name" value="PAS domain"/>
    <property type="match status" value="1"/>
</dbReference>
<evidence type="ECO:0000256" key="3">
    <source>
        <dbReference type="ARBA" id="ARBA00004236"/>
    </source>
</evidence>
<evidence type="ECO:0000313" key="13">
    <source>
        <dbReference type="Proteomes" id="UP000473525"/>
    </source>
</evidence>
<dbReference type="CDD" id="cd00082">
    <property type="entry name" value="HisKA"/>
    <property type="match status" value="1"/>
</dbReference>
<dbReference type="SUPFAM" id="SSF47384">
    <property type="entry name" value="Homodimeric domain of signal transducing histidine kinase"/>
    <property type="match status" value="1"/>
</dbReference>
<evidence type="ECO:0000256" key="2">
    <source>
        <dbReference type="ARBA" id="ARBA00001968"/>
    </source>
</evidence>
<dbReference type="PROSITE" id="PS50109">
    <property type="entry name" value="HIS_KIN"/>
    <property type="match status" value="1"/>
</dbReference>
<dbReference type="Gene3D" id="3.30.565.10">
    <property type="entry name" value="Histidine kinase-like ATPase, C-terminal domain"/>
    <property type="match status" value="1"/>
</dbReference>
<keyword evidence="6" id="KW-0808">Transferase</keyword>
<dbReference type="GO" id="GO:0000155">
    <property type="term" value="F:phosphorelay sensor kinase activity"/>
    <property type="evidence" value="ECO:0007669"/>
    <property type="project" value="InterPro"/>
</dbReference>
<dbReference type="InterPro" id="IPR003661">
    <property type="entry name" value="HisK_dim/P_dom"/>
</dbReference>
<evidence type="ECO:0000256" key="7">
    <source>
        <dbReference type="ARBA" id="ARBA00022777"/>
    </source>
</evidence>
<evidence type="ECO:0000256" key="6">
    <source>
        <dbReference type="ARBA" id="ARBA00022679"/>
    </source>
</evidence>
<protein>
    <recommendedName>
        <fullName evidence="4">histidine kinase</fullName>
        <ecNumber evidence="4">2.7.13.3</ecNumber>
    </recommendedName>
</protein>
<feature type="transmembrane region" description="Helical" evidence="10">
    <location>
        <begin position="115"/>
        <end position="138"/>
    </location>
</feature>
<feature type="transmembrane region" description="Helical" evidence="10">
    <location>
        <begin position="21"/>
        <end position="39"/>
    </location>
</feature>
<evidence type="ECO:0000256" key="1">
    <source>
        <dbReference type="ARBA" id="ARBA00000085"/>
    </source>
</evidence>
<organism evidence="12 13">
    <name type="scientific">Nocardioides agri</name>
    <dbReference type="NCBI Taxonomy" id="2682843"/>
    <lineage>
        <taxon>Bacteria</taxon>
        <taxon>Bacillati</taxon>
        <taxon>Actinomycetota</taxon>
        <taxon>Actinomycetes</taxon>
        <taxon>Propionibacteriales</taxon>
        <taxon>Nocardioidaceae</taxon>
        <taxon>Nocardioides</taxon>
    </lineage>
</organism>
<dbReference type="EMBL" id="WSEK01000003">
    <property type="protein sequence ID" value="MVQ47616.1"/>
    <property type="molecule type" value="Genomic_DNA"/>
</dbReference>
<dbReference type="CDD" id="cd00075">
    <property type="entry name" value="HATPase"/>
    <property type="match status" value="1"/>
</dbReference>
<evidence type="ECO:0000256" key="10">
    <source>
        <dbReference type="SAM" id="Phobius"/>
    </source>
</evidence>
<dbReference type="Proteomes" id="UP000473525">
    <property type="component" value="Unassembled WGS sequence"/>
</dbReference>
<name>A0A6L6XM20_9ACTN</name>
<feature type="transmembrane region" description="Helical" evidence="10">
    <location>
        <begin position="51"/>
        <end position="70"/>
    </location>
</feature>
<dbReference type="SMART" id="SM00388">
    <property type="entry name" value="HisKA"/>
    <property type="match status" value="1"/>
</dbReference>
<evidence type="ECO:0000259" key="11">
    <source>
        <dbReference type="PROSITE" id="PS50109"/>
    </source>
</evidence>
<gene>
    <name evidence="12" type="ORF">GON03_00370</name>
</gene>
<comment type="subcellular location">
    <subcellularLocation>
        <location evidence="3">Cell membrane</location>
    </subcellularLocation>
</comment>
<dbReference type="GO" id="GO:0005886">
    <property type="term" value="C:plasma membrane"/>
    <property type="evidence" value="ECO:0007669"/>
    <property type="project" value="UniProtKB-SubCell"/>
</dbReference>
<sequence>MLESKGAARRRAWRRAGLDPRTLQIGFVLLLAISLLSGVPLEGWDHVPLSAWLALGLGGVAILVVLAVTPRVGNPRWLIAGMALAATGILGVSALDLDVGTLPLVVLPALAFARYLRWWSVPAAGGATTVLVVLPAILAHGNDDGTVAQVLPLPFVAMLSAAAISVWLDMAYAARRRERAALAEVERQRRRIDALVGAVDVGLQLVDVTGERVFTNTRMRELYELRLPQGVEDPVGHVYPADCAHPIALDELPSVRGGRGEEFDGLRIWVGEVPSARRALAVNARNVYDENGRRTGSALAYQDVTELMRALRVKDEFIGLVSHELRTPLTSIYGYVSILSEREDLPEQVDRQLAVISRSTDRLKLLVDDLLEATQVAGTGMRVELAPCLLADVVAEVVVAAKPHAAAAQVDLRLVLPDDDPVPGDLDCTRIGQVVDNLVSNAIKYTPAGGRAEVRLTRCGDQAELVVSDSGIGIREEDLPLVFGRFYRTQEAAEHAIQGLGLGLAITRTIVEAHGGKVEVASRLGEGSTFRVVLPLGEDV</sequence>
<comment type="cofactor">
    <cofactor evidence="2">
        <name>a divalent metal cation</name>
        <dbReference type="ChEBI" id="CHEBI:60240"/>
    </cofactor>
</comment>
<dbReference type="SMART" id="SM00387">
    <property type="entry name" value="HATPase_c"/>
    <property type="match status" value="1"/>
</dbReference>
<keyword evidence="10" id="KW-0812">Transmembrane</keyword>
<feature type="transmembrane region" description="Helical" evidence="10">
    <location>
        <begin position="77"/>
        <end position="95"/>
    </location>
</feature>
<feature type="transmembrane region" description="Helical" evidence="10">
    <location>
        <begin position="150"/>
        <end position="168"/>
    </location>
</feature>
<dbReference type="InterPro" id="IPR004358">
    <property type="entry name" value="Sig_transdc_His_kin-like_C"/>
</dbReference>
<keyword evidence="8" id="KW-0902">Two-component regulatory system</keyword>
<keyword evidence="5" id="KW-0597">Phosphoprotein</keyword>
<dbReference type="SUPFAM" id="SSF55874">
    <property type="entry name" value="ATPase domain of HSP90 chaperone/DNA topoisomerase II/histidine kinase"/>
    <property type="match status" value="1"/>
</dbReference>
<dbReference type="Gene3D" id="1.10.287.130">
    <property type="match status" value="1"/>
</dbReference>
<dbReference type="Pfam" id="PF00512">
    <property type="entry name" value="HisKA"/>
    <property type="match status" value="1"/>
</dbReference>
<keyword evidence="13" id="KW-1185">Reference proteome</keyword>
<feature type="domain" description="Histidine kinase" evidence="11">
    <location>
        <begin position="320"/>
        <end position="538"/>
    </location>
</feature>
<evidence type="ECO:0000256" key="5">
    <source>
        <dbReference type="ARBA" id="ARBA00022553"/>
    </source>
</evidence>
<keyword evidence="9 10" id="KW-0472">Membrane</keyword>
<comment type="caution">
    <text evidence="12">The sequence shown here is derived from an EMBL/GenBank/DDBJ whole genome shotgun (WGS) entry which is preliminary data.</text>
</comment>
<evidence type="ECO:0000313" key="12">
    <source>
        <dbReference type="EMBL" id="MVQ47616.1"/>
    </source>
</evidence>
<dbReference type="GO" id="GO:0005509">
    <property type="term" value="F:calcium ion binding"/>
    <property type="evidence" value="ECO:0007669"/>
    <property type="project" value="UniProtKB-ARBA"/>
</dbReference>
<keyword evidence="7" id="KW-0418">Kinase</keyword>
<dbReference type="InterPro" id="IPR036890">
    <property type="entry name" value="HATPase_C_sf"/>
</dbReference>
<dbReference type="InterPro" id="IPR003594">
    <property type="entry name" value="HATPase_dom"/>
</dbReference>
<dbReference type="PANTHER" id="PTHR43547:SF2">
    <property type="entry name" value="HYBRID SIGNAL TRANSDUCTION HISTIDINE KINASE C"/>
    <property type="match status" value="1"/>
</dbReference>
<dbReference type="EC" id="2.7.13.3" evidence="4"/>
<dbReference type="InterPro" id="IPR035965">
    <property type="entry name" value="PAS-like_dom_sf"/>
</dbReference>
<keyword evidence="10" id="KW-1133">Transmembrane helix</keyword>
<evidence type="ECO:0000256" key="9">
    <source>
        <dbReference type="ARBA" id="ARBA00023136"/>
    </source>
</evidence>
<dbReference type="InterPro" id="IPR036097">
    <property type="entry name" value="HisK_dim/P_sf"/>
</dbReference>
<dbReference type="RefSeq" id="WP_157339775.1">
    <property type="nucleotide sequence ID" value="NZ_WSEK01000003.1"/>
</dbReference>